<keyword evidence="2" id="KW-0479">Metal-binding</keyword>
<dbReference type="GO" id="GO:0019877">
    <property type="term" value="P:diaminopimelate biosynthetic process"/>
    <property type="evidence" value="ECO:0007669"/>
    <property type="project" value="UniProtKB-ARBA"/>
</dbReference>
<dbReference type="OrthoDB" id="9777385at2"/>
<evidence type="ECO:0000259" key="3">
    <source>
        <dbReference type="Pfam" id="PF07687"/>
    </source>
</evidence>
<keyword evidence="5" id="KW-1185">Reference proteome</keyword>
<comment type="caution">
    <text evidence="4">The sequence shown here is derived from an EMBL/GenBank/DDBJ whole genome shotgun (WGS) entry which is preliminary data.</text>
</comment>
<organism evidence="4 5">
    <name type="scientific">Rothia koreensis</name>
    <dbReference type="NCBI Taxonomy" id="592378"/>
    <lineage>
        <taxon>Bacteria</taxon>
        <taxon>Bacillati</taxon>
        <taxon>Actinomycetota</taxon>
        <taxon>Actinomycetes</taxon>
        <taxon>Micrococcales</taxon>
        <taxon>Micrococcaceae</taxon>
        <taxon>Rothia</taxon>
    </lineage>
</organism>
<dbReference type="FunFam" id="3.30.70.360:FF:000001">
    <property type="entry name" value="N-acetyldiaminopimelate deacetylase"/>
    <property type="match status" value="1"/>
</dbReference>
<dbReference type="Gene3D" id="3.30.70.360">
    <property type="match status" value="1"/>
</dbReference>
<name>A0A7K1LH19_9MICC</name>
<dbReference type="PANTHER" id="PTHR11014">
    <property type="entry name" value="PEPTIDASE M20 FAMILY MEMBER"/>
    <property type="match status" value="1"/>
</dbReference>
<comment type="cofactor">
    <cofactor evidence="2">
        <name>Mn(2+)</name>
        <dbReference type="ChEBI" id="CHEBI:29035"/>
    </cofactor>
    <text evidence="2">The Mn(2+) ion enhances activity.</text>
</comment>
<dbReference type="PIRSF" id="PIRSF005962">
    <property type="entry name" value="Pept_M20D_amidohydro"/>
    <property type="match status" value="1"/>
</dbReference>
<accession>A0A7K1LH19</accession>
<dbReference type="RefSeq" id="WP_129315666.1">
    <property type="nucleotide sequence ID" value="NZ_NOIQ01000010.1"/>
</dbReference>
<dbReference type="PANTHER" id="PTHR11014:SF63">
    <property type="entry name" value="METALLOPEPTIDASE, PUTATIVE (AFU_ORTHOLOGUE AFUA_6G09600)-RELATED"/>
    <property type="match status" value="1"/>
</dbReference>
<evidence type="ECO:0000313" key="4">
    <source>
        <dbReference type="EMBL" id="MUN54438.1"/>
    </source>
</evidence>
<dbReference type="InterPro" id="IPR002933">
    <property type="entry name" value="Peptidase_M20"/>
</dbReference>
<keyword evidence="2" id="KW-0464">Manganese</keyword>
<sequence>MGTSDVFANLSDQLGWQEELYKDLHRRPELGLQEHRTSERIHQELKDLGLETTSIGGTGVVAVIENGEGPTIMARADIDALPVTERTGLDYASENEGAMHACGHDMHVAALMGAVRILVQNKNAWAGTYIALFQPAEENSKGASAMIDDGLVNKVPHPEVVLGQHVMPKPSGHVFTHAGPMLSMADSVHITIHGRGSHGSMPHLSVDPVVIASSVVLKLQTIVSREVEPGEFAVVTVGSLTAGTQANVIPDRAELRLNVRTYDTDVRNRVIASIERIVRGECEAAGAQDDPEFDYYDQFPLTDNDADVTDRISRAFDAGFEAEVLQPGAPATASEDFSELPDAFGVPYCYWFFGGADQEKYDDAARNGRLQEDIPANHSPFFYPVIHPTLETGTRAQVLAALEYLGK</sequence>
<dbReference type="Pfam" id="PF01546">
    <property type="entry name" value="Peptidase_M20"/>
    <property type="match status" value="1"/>
</dbReference>
<dbReference type="NCBIfam" id="TIGR01891">
    <property type="entry name" value="amidohydrolases"/>
    <property type="match status" value="1"/>
</dbReference>
<reference evidence="4 5" key="1">
    <citation type="submission" date="2019-12" db="EMBL/GenBank/DDBJ databases">
        <authorList>
            <person name="Li J."/>
            <person name="Shi Y."/>
            <person name="Xu G."/>
            <person name="Xiao D."/>
            <person name="Ran X."/>
        </authorList>
    </citation>
    <scope>NUCLEOTIDE SEQUENCE [LARGE SCALE GENOMIC DNA]</scope>
    <source>
        <strain evidence="4 5">JCM 15915</strain>
    </source>
</reference>
<dbReference type="EMBL" id="WOGT01000002">
    <property type="protein sequence ID" value="MUN54438.1"/>
    <property type="molecule type" value="Genomic_DNA"/>
</dbReference>
<dbReference type="AlphaFoldDB" id="A0A7K1LH19"/>
<dbReference type="CDD" id="cd05664">
    <property type="entry name" value="M20_Acy1-like"/>
    <property type="match status" value="1"/>
</dbReference>
<dbReference type="Proteomes" id="UP000462152">
    <property type="component" value="Unassembled WGS sequence"/>
</dbReference>
<dbReference type="GO" id="GO:0046872">
    <property type="term" value="F:metal ion binding"/>
    <property type="evidence" value="ECO:0007669"/>
    <property type="project" value="UniProtKB-KW"/>
</dbReference>
<dbReference type="InterPro" id="IPR036264">
    <property type="entry name" value="Bact_exopeptidase_dim_dom"/>
</dbReference>
<dbReference type="InterPro" id="IPR017439">
    <property type="entry name" value="Amidohydrolase"/>
</dbReference>
<gene>
    <name evidence="4" type="ORF">GMA10_04290</name>
</gene>
<evidence type="ECO:0000313" key="5">
    <source>
        <dbReference type="Proteomes" id="UP000462152"/>
    </source>
</evidence>
<feature type="binding site" evidence="2">
    <location>
        <position position="102"/>
    </location>
    <ligand>
        <name>Mn(2+)</name>
        <dbReference type="ChEBI" id="CHEBI:29035"/>
        <label>2</label>
    </ligand>
</feature>
<evidence type="ECO:0000256" key="1">
    <source>
        <dbReference type="ARBA" id="ARBA00022801"/>
    </source>
</evidence>
<dbReference type="InterPro" id="IPR011650">
    <property type="entry name" value="Peptidase_M20_dimer"/>
</dbReference>
<dbReference type="Gene3D" id="3.40.630.10">
    <property type="entry name" value="Zn peptidases"/>
    <property type="match status" value="1"/>
</dbReference>
<proteinExistence type="predicted"/>
<dbReference type="GO" id="GO:0050118">
    <property type="term" value="F:N-acetyldiaminopimelate deacetylase activity"/>
    <property type="evidence" value="ECO:0007669"/>
    <property type="project" value="UniProtKB-ARBA"/>
</dbReference>
<dbReference type="SUPFAM" id="SSF53187">
    <property type="entry name" value="Zn-dependent exopeptidases"/>
    <property type="match status" value="1"/>
</dbReference>
<dbReference type="Pfam" id="PF07687">
    <property type="entry name" value="M20_dimer"/>
    <property type="match status" value="1"/>
</dbReference>
<protein>
    <submittedName>
        <fullName evidence="4">Amidohydrolase</fullName>
    </submittedName>
</protein>
<feature type="domain" description="Peptidase M20 dimerisation" evidence="3">
    <location>
        <begin position="186"/>
        <end position="282"/>
    </location>
</feature>
<feature type="binding site" evidence="2">
    <location>
        <position position="138"/>
    </location>
    <ligand>
        <name>Mn(2+)</name>
        <dbReference type="ChEBI" id="CHEBI:29035"/>
        <label>2</label>
    </ligand>
</feature>
<feature type="binding site" evidence="2">
    <location>
        <position position="104"/>
    </location>
    <ligand>
        <name>Mn(2+)</name>
        <dbReference type="ChEBI" id="CHEBI:29035"/>
        <label>2</label>
    </ligand>
</feature>
<feature type="binding site" evidence="2">
    <location>
        <position position="165"/>
    </location>
    <ligand>
        <name>Mn(2+)</name>
        <dbReference type="ChEBI" id="CHEBI:29035"/>
        <label>2</label>
    </ligand>
</feature>
<evidence type="ECO:0000256" key="2">
    <source>
        <dbReference type="PIRSR" id="PIRSR005962-1"/>
    </source>
</evidence>
<keyword evidence="1 4" id="KW-0378">Hydrolase</keyword>
<dbReference type="SUPFAM" id="SSF55031">
    <property type="entry name" value="Bacterial exopeptidase dimerisation domain"/>
    <property type="match status" value="1"/>
</dbReference>